<dbReference type="InterPro" id="IPR023395">
    <property type="entry name" value="MCP_dom_sf"/>
</dbReference>
<keyword evidence="7 8" id="KW-0472">Membrane</keyword>
<organism evidence="10 11">
    <name type="scientific">Rhamnusium bicolor</name>
    <dbReference type="NCBI Taxonomy" id="1586634"/>
    <lineage>
        <taxon>Eukaryota</taxon>
        <taxon>Metazoa</taxon>
        <taxon>Ecdysozoa</taxon>
        <taxon>Arthropoda</taxon>
        <taxon>Hexapoda</taxon>
        <taxon>Insecta</taxon>
        <taxon>Pterygota</taxon>
        <taxon>Neoptera</taxon>
        <taxon>Endopterygota</taxon>
        <taxon>Coleoptera</taxon>
        <taxon>Polyphaga</taxon>
        <taxon>Cucujiformia</taxon>
        <taxon>Chrysomeloidea</taxon>
        <taxon>Cerambycidae</taxon>
        <taxon>Lepturinae</taxon>
        <taxon>Rhagiini</taxon>
        <taxon>Rhamnusium</taxon>
    </lineage>
</organism>
<dbReference type="Pfam" id="PF00153">
    <property type="entry name" value="Mito_carr"/>
    <property type="match status" value="2"/>
</dbReference>
<dbReference type="EMBL" id="JANEYF010005386">
    <property type="protein sequence ID" value="KAJ8928343.1"/>
    <property type="molecule type" value="Genomic_DNA"/>
</dbReference>
<comment type="caution">
    <text evidence="10">The sequence shown here is derived from an EMBL/GenBank/DDBJ whole genome shotgun (WGS) entry which is preliminary data.</text>
</comment>
<sequence>DLAKMPPVPPQKVEFPKFVDSLWCIYVVSVVAAWNAEFGTRIITYKALKEKVFKPNPDEKYFPVWQSALCGVTAGAFAQFIASPTDLLKVQLQMEGKEDFSGFHLESMECTTPFRRFGLLEELEAYGKWPLPLEHLQMGLLYSSSIDCLKKTVKLEGFAALYKGFLPIWMRMAPWSLTFWLTYEEVVKLMGAKSW</sequence>
<evidence type="ECO:0000256" key="7">
    <source>
        <dbReference type="ARBA" id="ARBA00023136"/>
    </source>
</evidence>
<accession>A0AAV8WP89</accession>
<keyword evidence="6" id="KW-1133">Transmembrane helix</keyword>
<evidence type="ECO:0000256" key="9">
    <source>
        <dbReference type="RuleBase" id="RU000488"/>
    </source>
</evidence>
<feature type="non-terminal residue" evidence="10">
    <location>
        <position position="1"/>
    </location>
</feature>
<keyword evidence="3 9" id="KW-0813">Transport</keyword>
<dbReference type="InterPro" id="IPR050391">
    <property type="entry name" value="Mito_Metabolite_Transporter"/>
</dbReference>
<evidence type="ECO:0000313" key="11">
    <source>
        <dbReference type="Proteomes" id="UP001162156"/>
    </source>
</evidence>
<dbReference type="InterPro" id="IPR018108">
    <property type="entry name" value="MCP_transmembrane"/>
</dbReference>
<evidence type="ECO:0000256" key="2">
    <source>
        <dbReference type="ARBA" id="ARBA00006375"/>
    </source>
</evidence>
<evidence type="ECO:0000256" key="4">
    <source>
        <dbReference type="ARBA" id="ARBA00022692"/>
    </source>
</evidence>
<feature type="repeat" description="Solcar" evidence="8">
    <location>
        <begin position="62"/>
        <end position="189"/>
    </location>
</feature>
<evidence type="ECO:0000313" key="10">
    <source>
        <dbReference type="EMBL" id="KAJ8928343.1"/>
    </source>
</evidence>
<keyword evidence="11" id="KW-1185">Reference proteome</keyword>
<evidence type="ECO:0000256" key="3">
    <source>
        <dbReference type="ARBA" id="ARBA00022448"/>
    </source>
</evidence>
<evidence type="ECO:0000256" key="8">
    <source>
        <dbReference type="PROSITE-ProRule" id="PRU00282"/>
    </source>
</evidence>
<dbReference type="PROSITE" id="PS50920">
    <property type="entry name" value="SOLCAR"/>
    <property type="match status" value="1"/>
</dbReference>
<dbReference type="Gene3D" id="1.50.40.10">
    <property type="entry name" value="Mitochondrial carrier domain"/>
    <property type="match status" value="1"/>
</dbReference>
<dbReference type="Proteomes" id="UP001162156">
    <property type="component" value="Unassembled WGS sequence"/>
</dbReference>
<proteinExistence type="inferred from homology"/>
<name>A0AAV8WP89_9CUCU</name>
<keyword evidence="4 8" id="KW-0812">Transmembrane</keyword>
<comment type="similarity">
    <text evidence="2 9">Belongs to the mitochondrial carrier (TC 2.A.29) family.</text>
</comment>
<gene>
    <name evidence="10" type="ORF">NQ314_019073</name>
</gene>
<dbReference type="GO" id="GO:0016020">
    <property type="term" value="C:membrane"/>
    <property type="evidence" value="ECO:0007669"/>
    <property type="project" value="UniProtKB-SubCell"/>
</dbReference>
<evidence type="ECO:0000256" key="6">
    <source>
        <dbReference type="ARBA" id="ARBA00022989"/>
    </source>
</evidence>
<comment type="subcellular location">
    <subcellularLocation>
        <location evidence="1">Membrane</location>
        <topology evidence="1">Multi-pass membrane protein</topology>
    </subcellularLocation>
</comment>
<protein>
    <submittedName>
        <fullName evidence="10">Uncharacterized protein</fullName>
    </submittedName>
</protein>
<reference evidence="10" key="1">
    <citation type="journal article" date="2023" name="Insect Mol. Biol.">
        <title>Genome sequencing provides insights into the evolution of gene families encoding plant cell wall-degrading enzymes in longhorned beetles.</title>
        <authorList>
            <person name="Shin N.R."/>
            <person name="Okamura Y."/>
            <person name="Kirsch R."/>
            <person name="Pauchet Y."/>
        </authorList>
    </citation>
    <scope>NUCLEOTIDE SEQUENCE</scope>
    <source>
        <strain evidence="10">RBIC_L_NR</strain>
    </source>
</reference>
<keyword evidence="5" id="KW-0677">Repeat</keyword>
<dbReference type="AlphaFoldDB" id="A0AAV8WP89"/>
<evidence type="ECO:0000256" key="5">
    <source>
        <dbReference type="ARBA" id="ARBA00022737"/>
    </source>
</evidence>
<evidence type="ECO:0000256" key="1">
    <source>
        <dbReference type="ARBA" id="ARBA00004141"/>
    </source>
</evidence>
<dbReference type="PANTHER" id="PTHR45618">
    <property type="entry name" value="MITOCHONDRIAL DICARBOXYLATE CARRIER-RELATED"/>
    <property type="match status" value="1"/>
</dbReference>
<dbReference type="SUPFAM" id="SSF103506">
    <property type="entry name" value="Mitochondrial carrier"/>
    <property type="match status" value="1"/>
</dbReference>